<dbReference type="GO" id="GO:0003755">
    <property type="term" value="F:peptidyl-prolyl cis-trans isomerase activity"/>
    <property type="evidence" value="ECO:0007669"/>
    <property type="project" value="UniProtKB-KW"/>
</dbReference>
<evidence type="ECO:0000256" key="2">
    <source>
        <dbReference type="SAM" id="MobiDB-lite"/>
    </source>
</evidence>
<keyword evidence="3" id="KW-0472">Membrane</keyword>
<dbReference type="Gene3D" id="3.10.50.40">
    <property type="match status" value="1"/>
</dbReference>
<evidence type="ECO:0000256" key="1">
    <source>
        <dbReference type="PROSITE-ProRule" id="PRU00278"/>
    </source>
</evidence>
<keyword evidence="3" id="KW-0812">Transmembrane</keyword>
<name>A0A7W5C8Z4_9BACL</name>
<gene>
    <name evidence="5" type="ORF">FHS16_003408</name>
</gene>
<dbReference type="PANTHER" id="PTHR47245">
    <property type="entry name" value="PEPTIDYLPROLYL ISOMERASE"/>
    <property type="match status" value="1"/>
</dbReference>
<dbReference type="AlphaFoldDB" id="A0A7W5C8Z4"/>
<feature type="transmembrane region" description="Helical" evidence="3">
    <location>
        <begin position="91"/>
        <end position="108"/>
    </location>
</feature>
<dbReference type="Proteomes" id="UP000518605">
    <property type="component" value="Unassembled WGS sequence"/>
</dbReference>
<keyword evidence="1" id="KW-0697">Rotamase</keyword>
<dbReference type="Pfam" id="PF13616">
    <property type="entry name" value="Rotamase_3"/>
    <property type="match status" value="1"/>
</dbReference>
<dbReference type="InterPro" id="IPR046357">
    <property type="entry name" value="PPIase_dom_sf"/>
</dbReference>
<feature type="compositionally biased region" description="Basic and acidic residues" evidence="2">
    <location>
        <begin position="1"/>
        <end position="51"/>
    </location>
</feature>
<organism evidence="5 6">
    <name type="scientific">Paenibacillus endophyticus</name>
    <dbReference type="NCBI Taxonomy" id="1294268"/>
    <lineage>
        <taxon>Bacteria</taxon>
        <taxon>Bacillati</taxon>
        <taxon>Bacillota</taxon>
        <taxon>Bacilli</taxon>
        <taxon>Bacillales</taxon>
        <taxon>Paenibacillaceae</taxon>
        <taxon>Paenibacillus</taxon>
    </lineage>
</organism>
<dbReference type="InterPro" id="IPR000297">
    <property type="entry name" value="PPIase_PpiC"/>
</dbReference>
<dbReference type="InterPro" id="IPR027304">
    <property type="entry name" value="Trigger_fact/SurA_dom_sf"/>
</dbReference>
<dbReference type="SUPFAM" id="SSF54534">
    <property type="entry name" value="FKBP-like"/>
    <property type="match status" value="1"/>
</dbReference>
<reference evidence="5 6" key="1">
    <citation type="submission" date="2020-08" db="EMBL/GenBank/DDBJ databases">
        <title>Genomic Encyclopedia of Type Strains, Phase III (KMG-III): the genomes of soil and plant-associated and newly described type strains.</title>
        <authorList>
            <person name="Whitman W."/>
        </authorList>
    </citation>
    <scope>NUCLEOTIDE SEQUENCE [LARGE SCALE GENOMIC DNA]</scope>
    <source>
        <strain evidence="5 6">CECT 8234</strain>
    </source>
</reference>
<evidence type="ECO:0000313" key="5">
    <source>
        <dbReference type="EMBL" id="MBB3153346.1"/>
    </source>
</evidence>
<accession>A0A7W5C8Z4</accession>
<feature type="domain" description="PpiC" evidence="4">
    <location>
        <begin position="241"/>
        <end position="331"/>
    </location>
</feature>
<sequence length="394" mass="42833">MDNKESQSKKDAEKELTAKEERYTFDENEGKQDNLSEHEAAIEEDLQHAIEEELQQESNEEHAEAANEELRATSLSAEGNDQAPRSGSGKIWAIVSAVLAIALIIVLIKPPFGGSGDETVATVNGVNITQDRLYDELVTAGGKATLENVITQELISQEAKANNIEVSDADIDSEIALIKKSFGSDEEFEATLAQYQMTLDSLKKDTKINLTIRKILEPKTEVTDEEIQQFYDANKETLGTPEEIQASHILVATKEEADAILAELKQGGDFAAIAKEKSIDPGSKDKGGDLGFFGKGAMVPEFETAAFALKVNEISAVVQSEHGFHIIKKTAEKAAVIPTFEEKKEEIKKQLVATEANELSEAWMTEIRAKAKITNTLSPEASADPAATEAPAAQ</sequence>
<keyword evidence="6" id="KW-1185">Reference proteome</keyword>
<keyword evidence="3" id="KW-1133">Transmembrane helix</keyword>
<dbReference type="InterPro" id="IPR050245">
    <property type="entry name" value="PrsA_foldase"/>
</dbReference>
<dbReference type="SUPFAM" id="SSF109998">
    <property type="entry name" value="Triger factor/SurA peptide-binding domain-like"/>
    <property type="match status" value="1"/>
</dbReference>
<proteinExistence type="predicted"/>
<dbReference type="RefSeq" id="WP_183564703.1">
    <property type="nucleotide sequence ID" value="NZ_CBCSLB010000030.1"/>
</dbReference>
<evidence type="ECO:0000256" key="3">
    <source>
        <dbReference type="SAM" id="Phobius"/>
    </source>
</evidence>
<feature type="region of interest" description="Disordered" evidence="2">
    <location>
        <begin position="1"/>
        <end position="69"/>
    </location>
</feature>
<keyword evidence="1 5" id="KW-0413">Isomerase</keyword>
<comment type="caution">
    <text evidence="5">The sequence shown here is derived from an EMBL/GenBank/DDBJ whole genome shotgun (WGS) entry which is preliminary data.</text>
</comment>
<protein>
    <submittedName>
        <fullName evidence="5">Foldase protein PrsA</fullName>
        <ecNumber evidence="5">5.2.1.8</ecNumber>
    </submittedName>
</protein>
<dbReference type="PANTHER" id="PTHR47245:SF2">
    <property type="entry name" value="PEPTIDYL-PROLYL CIS-TRANS ISOMERASE HP_0175-RELATED"/>
    <property type="match status" value="1"/>
</dbReference>
<dbReference type="EMBL" id="JACHXW010000009">
    <property type="protein sequence ID" value="MBB3153346.1"/>
    <property type="molecule type" value="Genomic_DNA"/>
</dbReference>
<dbReference type="PROSITE" id="PS50198">
    <property type="entry name" value="PPIC_PPIASE_2"/>
    <property type="match status" value="1"/>
</dbReference>
<dbReference type="Gene3D" id="1.10.4030.10">
    <property type="entry name" value="Porin chaperone SurA, peptide-binding domain"/>
    <property type="match status" value="1"/>
</dbReference>
<evidence type="ECO:0000259" key="4">
    <source>
        <dbReference type="PROSITE" id="PS50198"/>
    </source>
</evidence>
<dbReference type="Pfam" id="PF13624">
    <property type="entry name" value="SurA_N_3"/>
    <property type="match status" value="1"/>
</dbReference>
<feature type="compositionally biased region" description="Basic and acidic residues" evidence="2">
    <location>
        <begin position="59"/>
        <end position="69"/>
    </location>
</feature>
<dbReference type="EC" id="5.2.1.8" evidence="5"/>
<evidence type="ECO:0000313" key="6">
    <source>
        <dbReference type="Proteomes" id="UP000518605"/>
    </source>
</evidence>